<comment type="similarity">
    <text evidence="2">Belongs to the SYS1 family.</text>
</comment>
<evidence type="ECO:0000256" key="5">
    <source>
        <dbReference type="ARBA" id="ARBA00022927"/>
    </source>
</evidence>
<organism evidence="11 12">
    <name type="scientific">Dispira parvispora</name>
    <dbReference type="NCBI Taxonomy" id="1520584"/>
    <lineage>
        <taxon>Eukaryota</taxon>
        <taxon>Fungi</taxon>
        <taxon>Fungi incertae sedis</taxon>
        <taxon>Zoopagomycota</taxon>
        <taxon>Kickxellomycotina</taxon>
        <taxon>Dimargaritomycetes</taxon>
        <taxon>Dimargaritales</taxon>
        <taxon>Dimargaritaceae</taxon>
        <taxon>Dispira</taxon>
    </lineage>
</organism>
<gene>
    <name evidence="11" type="ORF">IWQ62_001564</name>
</gene>
<keyword evidence="7" id="KW-0333">Golgi apparatus</keyword>
<dbReference type="PANTHER" id="PTHR12952:SF0">
    <property type="entry name" value="PROTEIN SYS1 HOMOLOG"/>
    <property type="match status" value="1"/>
</dbReference>
<keyword evidence="4 10" id="KW-0812">Transmembrane</keyword>
<accession>A0A9W8AUR0</accession>
<dbReference type="GO" id="GO:0005802">
    <property type="term" value="C:trans-Golgi network"/>
    <property type="evidence" value="ECO:0007669"/>
    <property type="project" value="TreeGrafter"/>
</dbReference>
<feature type="transmembrane region" description="Helical" evidence="10">
    <location>
        <begin position="93"/>
        <end position="114"/>
    </location>
</feature>
<keyword evidence="8 10" id="KW-0472">Membrane</keyword>
<feature type="transmembrane region" description="Helical" evidence="10">
    <location>
        <begin position="64"/>
        <end position="86"/>
    </location>
</feature>
<evidence type="ECO:0000256" key="2">
    <source>
        <dbReference type="ARBA" id="ARBA00008160"/>
    </source>
</evidence>
<dbReference type="GO" id="GO:0043001">
    <property type="term" value="P:Golgi to plasma membrane protein transport"/>
    <property type="evidence" value="ECO:0007669"/>
    <property type="project" value="TreeGrafter"/>
</dbReference>
<evidence type="ECO:0000256" key="7">
    <source>
        <dbReference type="ARBA" id="ARBA00023034"/>
    </source>
</evidence>
<evidence type="ECO:0000313" key="11">
    <source>
        <dbReference type="EMBL" id="KAJ1967906.1"/>
    </source>
</evidence>
<comment type="subcellular location">
    <subcellularLocation>
        <location evidence="1">Golgi apparatus membrane</location>
        <topology evidence="1">Multi-pass membrane protein</topology>
    </subcellularLocation>
</comment>
<evidence type="ECO:0000256" key="10">
    <source>
        <dbReference type="SAM" id="Phobius"/>
    </source>
</evidence>
<dbReference type="Proteomes" id="UP001150925">
    <property type="component" value="Unassembled WGS sequence"/>
</dbReference>
<dbReference type="GO" id="GO:0005829">
    <property type="term" value="C:cytosol"/>
    <property type="evidence" value="ECO:0007669"/>
    <property type="project" value="GOC"/>
</dbReference>
<keyword evidence="12" id="KW-1185">Reference proteome</keyword>
<dbReference type="GO" id="GO:0000139">
    <property type="term" value="C:Golgi membrane"/>
    <property type="evidence" value="ECO:0007669"/>
    <property type="project" value="UniProtKB-SubCell"/>
</dbReference>
<dbReference type="OrthoDB" id="542931at2759"/>
<keyword evidence="5" id="KW-0653">Protein transport</keyword>
<dbReference type="InterPro" id="IPR019185">
    <property type="entry name" value="Integral_membrane_SYS1-rel"/>
</dbReference>
<name>A0A9W8AUR0_9FUNG</name>
<reference evidence="11" key="1">
    <citation type="submission" date="2022-07" db="EMBL/GenBank/DDBJ databases">
        <title>Phylogenomic reconstructions and comparative analyses of Kickxellomycotina fungi.</title>
        <authorList>
            <person name="Reynolds N.K."/>
            <person name="Stajich J.E."/>
            <person name="Barry K."/>
            <person name="Grigoriev I.V."/>
            <person name="Crous P."/>
            <person name="Smith M.E."/>
        </authorList>
    </citation>
    <scope>NUCLEOTIDE SEQUENCE</scope>
    <source>
        <strain evidence="11">RSA 1196</strain>
    </source>
</reference>
<feature type="compositionally biased region" description="Basic and acidic residues" evidence="9">
    <location>
        <begin position="230"/>
        <end position="258"/>
    </location>
</feature>
<dbReference type="PANTHER" id="PTHR12952">
    <property type="entry name" value="SYS1"/>
    <property type="match status" value="1"/>
</dbReference>
<comment type="caution">
    <text evidence="11">The sequence shown here is derived from an EMBL/GenBank/DDBJ whole genome shotgun (WGS) entry which is preliminary data.</text>
</comment>
<evidence type="ECO:0000256" key="8">
    <source>
        <dbReference type="ARBA" id="ARBA00023136"/>
    </source>
</evidence>
<sequence length="305" mass="34348">MAKYKNEFRSGAWDPIMIISQMTALQAITYVSLSLLITVVQILLGVESSLDHVLHFHNLRSDTVFGWTLAMVWTLQAGIGVLLLGYIVERVRLCIDFTLTFMFMHLIMVTIYSHQLPSYFFWWFTMVVYTVVMIIGGEWFCMRREMRPIQFGRQSDEVDDDLVGAPTLPISRLEPGLPSSELSLNDPAEAVSLGLARVRGASTPRGSAELKRSVSLSGNQRPRSSLGTGDGRKGGRDRGYELNDMRREVTWDHRDNRPRSGTGKRSQVELVDRSITGSPGLTTRKEPSGGDKRLLFELDLAEDDF</sequence>
<evidence type="ECO:0000313" key="12">
    <source>
        <dbReference type="Proteomes" id="UP001150925"/>
    </source>
</evidence>
<keyword evidence="6 10" id="KW-1133">Transmembrane helix</keyword>
<dbReference type="GO" id="GO:0006895">
    <property type="term" value="P:Golgi to endosome transport"/>
    <property type="evidence" value="ECO:0007669"/>
    <property type="project" value="TreeGrafter"/>
</dbReference>
<feature type="transmembrane region" description="Helical" evidence="10">
    <location>
        <begin position="27"/>
        <end position="44"/>
    </location>
</feature>
<evidence type="ECO:0008006" key="13">
    <source>
        <dbReference type="Google" id="ProtNLM"/>
    </source>
</evidence>
<dbReference type="Pfam" id="PF09801">
    <property type="entry name" value="SYS1"/>
    <property type="match status" value="1"/>
</dbReference>
<dbReference type="EMBL" id="JANBPY010000263">
    <property type="protein sequence ID" value="KAJ1967906.1"/>
    <property type="molecule type" value="Genomic_DNA"/>
</dbReference>
<evidence type="ECO:0000256" key="3">
    <source>
        <dbReference type="ARBA" id="ARBA00022448"/>
    </source>
</evidence>
<evidence type="ECO:0000256" key="9">
    <source>
        <dbReference type="SAM" id="MobiDB-lite"/>
    </source>
</evidence>
<feature type="compositionally biased region" description="Polar residues" evidence="9">
    <location>
        <begin position="214"/>
        <end position="226"/>
    </location>
</feature>
<evidence type="ECO:0000256" key="6">
    <source>
        <dbReference type="ARBA" id="ARBA00022989"/>
    </source>
</evidence>
<protein>
    <recommendedName>
        <fullName evidence="13">Integral membrane protein S linking to the trans Golgi network-domain-containing protein</fullName>
    </recommendedName>
</protein>
<keyword evidence="3" id="KW-0813">Transport</keyword>
<proteinExistence type="inferred from homology"/>
<feature type="region of interest" description="Disordered" evidence="9">
    <location>
        <begin position="203"/>
        <end position="290"/>
    </location>
</feature>
<dbReference type="AlphaFoldDB" id="A0A9W8AUR0"/>
<feature type="transmembrane region" description="Helical" evidence="10">
    <location>
        <begin position="120"/>
        <end position="141"/>
    </location>
</feature>
<dbReference type="GO" id="GO:0034067">
    <property type="term" value="P:protein localization to Golgi apparatus"/>
    <property type="evidence" value="ECO:0007669"/>
    <property type="project" value="TreeGrafter"/>
</dbReference>
<evidence type="ECO:0000256" key="1">
    <source>
        <dbReference type="ARBA" id="ARBA00004653"/>
    </source>
</evidence>
<evidence type="ECO:0000256" key="4">
    <source>
        <dbReference type="ARBA" id="ARBA00022692"/>
    </source>
</evidence>